<evidence type="ECO:0000313" key="3">
    <source>
        <dbReference type="EMBL" id="OAD44281.1"/>
    </source>
</evidence>
<accession>A0A163CQW0</accession>
<dbReference type="OrthoDB" id="8906992at2"/>
<feature type="signal peptide" evidence="1">
    <location>
        <begin position="1"/>
        <end position="23"/>
    </location>
</feature>
<reference evidence="2 5" key="2">
    <citation type="submission" date="2016-10" db="EMBL/GenBank/DDBJ databases">
        <title>Hydorgenophaga sp. LPB0072 isolated from gastropod.</title>
        <authorList>
            <person name="Kim E."/>
            <person name="Yi H."/>
        </authorList>
    </citation>
    <scope>NUCLEOTIDE SEQUENCE [LARGE SCALE GENOMIC DNA]</scope>
    <source>
        <strain evidence="2 5">LPB0072</strain>
    </source>
</reference>
<evidence type="ECO:0000313" key="5">
    <source>
        <dbReference type="Proteomes" id="UP000185680"/>
    </source>
</evidence>
<gene>
    <name evidence="2" type="ORF">LPB072_13805</name>
    <name evidence="3" type="ORF">LPB72_02020</name>
</gene>
<dbReference type="KEGG" id="hyl:LPB072_13805"/>
<dbReference type="RefSeq" id="WP_066084794.1">
    <property type="nucleotide sequence ID" value="NZ_CP017476.1"/>
</dbReference>
<reference evidence="3 4" key="1">
    <citation type="submission" date="2016-02" db="EMBL/GenBank/DDBJ databases">
        <title>Draft genome sequence of Hydrogenophaga sp. LPB0072.</title>
        <authorList>
            <person name="Shin S.-K."/>
            <person name="Yi H."/>
        </authorList>
    </citation>
    <scope>NUCLEOTIDE SEQUENCE [LARGE SCALE GENOMIC DNA]</scope>
    <source>
        <strain evidence="3 4">LPB0072</strain>
    </source>
</reference>
<dbReference type="Proteomes" id="UP000185657">
    <property type="component" value="Unassembled WGS sequence"/>
</dbReference>
<dbReference type="AlphaFoldDB" id="A0A163CQW0"/>
<dbReference type="PROSITE" id="PS51257">
    <property type="entry name" value="PROKAR_LIPOPROTEIN"/>
    <property type="match status" value="1"/>
</dbReference>
<dbReference type="EMBL" id="LVWD01000001">
    <property type="protein sequence ID" value="OAD44281.1"/>
    <property type="molecule type" value="Genomic_DNA"/>
</dbReference>
<dbReference type="STRING" id="1763535.LPB072_13805"/>
<dbReference type="Proteomes" id="UP000185680">
    <property type="component" value="Chromosome"/>
</dbReference>
<evidence type="ECO:0008006" key="6">
    <source>
        <dbReference type="Google" id="ProtNLM"/>
    </source>
</evidence>
<sequence length="178" mass="18841">MTHTRAFPTLATTLLIAALTACGGGSDDDIKVVPTGGALANVWFADSDGYHPLDKLKADGTFYTGSEADFGTVNPAFATDGKQQSRWAIDTSASVEGDYKVQYAMKLTSINASGTSVGKLQGNLRFDSTTGLITQFCSGFPNCYENASGSEEDFLVTVSAKVEGAKSALERSFVIRIR</sequence>
<feature type="chain" id="PRO_5044549468" description="Lipoprotein" evidence="1">
    <location>
        <begin position="24"/>
        <end position="178"/>
    </location>
</feature>
<protein>
    <recommendedName>
        <fullName evidence="6">Lipoprotein</fullName>
    </recommendedName>
</protein>
<proteinExistence type="predicted"/>
<keyword evidence="4" id="KW-1185">Reference proteome</keyword>
<evidence type="ECO:0000256" key="1">
    <source>
        <dbReference type="SAM" id="SignalP"/>
    </source>
</evidence>
<organism evidence="2 5">
    <name type="scientific">Hydrogenophaga crassostreae</name>
    <dbReference type="NCBI Taxonomy" id="1763535"/>
    <lineage>
        <taxon>Bacteria</taxon>
        <taxon>Pseudomonadati</taxon>
        <taxon>Pseudomonadota</taxon>
        <taxon>Betaproteobacteria</taxon>
        <taxon>Burkholderiales</taxon>
        <taxon>Comamonadaceae</taxon>
        <taxon>Hydrogenophaga</taxon>
    </lineage>
</organism>
<name>A0A163CQW0_9BURK</name>
<evidence type="ECO:0000313" key="2">
    <source>
        <dbReference type="EMBL" id="AOW13757.1"/>
    </source>
</evidence>
<keyword evidence="1" id="KW-0732">Signal</keyword>
<evidence type="ECO:0000313" key="4">
    <source>
        <dbReference type="Proteomes" id="UP000185657"/>
    </source>
</evidence>
<dbReference type="EMBL" id="CP017476">
    <property type="protein sequence ID" value="AOW13757.1"/>
    <property type="molecule type" value="Genomic_DNA"/>
</dbReference>